<dbReference type="GO" id="GO:0016747">
    <property type="term" value="F:acyltransferase activity, transferring groups other than amino-acyl groups"/>
    <property type="evidence" value="ECO:0007669"/>
    <property type="project" value="InterPro"/>
</dbReference>
<name>X7F591_9RHOB</name>
<dbReference type="Gene3D" id="3.40.630.30">
    <property type="match status" value="1"/>
</dbReference>
<dbReference type="PANTHER" id="PTHR43877">
    <property type="entry name" value="AMINOALKYLPHOSPHONATE N-ACETYLTRANSFERASE-RELATED-RELATED"/>
    <property type="match status" value="1"/>
</dbReference>
<dbReference type="OrthoDB" id="9797417at2"/>
<dbReference type="RefSeq" id="WP_043772825.1">
    <property type="nucleotide sequence ID" value="NZ_JAME01000024.1"/>
</dbReference>
<dbReference type="InterPro" id="IPR050832">
    <property type="entry name" value="Bact_Acetyltransf"/>
</dbReference>
<dbReference type="Pfam" id="PF13508">
    <property type="entry name" value="Acetyltransf_7"/>
    <property type="match status" value="1"/>
</dbReference>
<evidence type="ECO:0000313" key="4">
    <source>
        <dbReference type="EMBL" id="ETX27965.1"/>
    </source>
</evidence>
<comment type="caution">
    <text evidence="4">The sequence shown here is derived from an EMBL/GenBank/DDBJ whole genome shotgun (WGS) entry which is preliminary data.</text>
</comment>
<evidence type="ECO:0000313" key="5">
    <source>
        <dbReference type="Proteomes" id="UP000023430"/>
    </source>
</evidence>
<sequence length="153" mass="16986">MTALTLRPARPTDAGRLGALLTDAVEDVPWKPRLRSAAEDIAEAGRMIEAGWVTVAEAPERRILGFLAREGAYVHALMIAAEAQGQGIGRRLVDDAKDRSPELRLWTFARNERARRFYAREGFAEIARTDGAGNDEGLADIHFHWSREGIPHE</sequence>
<dbReference type="eggNOG" id="COG0454">
    <property type="taxonomic scope" value="Bacteria"/>
</dbReference>
<protein>
    <submittedName>
        <fullName evidence="4">Acetyltransferase</fullName>
    </submittedName>
</protein>
<dbReference type="InterPro" id="IPR016181">
    <property type="entry name" value="Acyl_CoA_acyltransferase"/>
</dbReference>
<dbReference type="InterPro" id="IPR000182">
    <property type="entry name" value="GNAT_dom"/>
</dbReference>
<keyword evidence="1 4" id="KW-0808">Transferase</keyword>
<gene>
    <name evidence="4" type="ORF">RISW2_10135</name>
</gene>
<dbReference type="AlphaFoldDB" id="X7F591"/>
<evidence type="ECO:0000259" key="3">
    <source>
        <dbReference type="PROSITE" id="PS51186"/>
    </source>
</evidence>
<evidence type="ECO:0000256" key="2">
    <source>
        <dbReference type="ARBA" id="ARBA00023315"/>
    </source>
</evidence>
<dbReference type="STRING" id="1449351.RISW2_10135"/>
<organism evidence="4 5">
    <name type="scientific">Roseivivax isoporae LMG 25204</name>
    <dbReference type="NCBI Taxonomy" id="1449351"/>
    <lineage>
        <taxon>Bacteria</taxon>
        <taxon>Pseudomonadati</taxon>
        <taxon>Pseudomonadota</taxon>
        <taxon>Alphaproteobacteria</taxon>
        <taxon>Rhodobacterales</taxon>
        <taxon>Roseobacteraceae</taxon>
        <taxon>Roseivivax</taxon>
    </lineage>
</organism>
<dbReference type="PATRIC" id="fig|1449351.3.peg.3080"/>
<dbReference type="SUPFAM" id="SSF55729">
    <property type="entry name" value="Acyl-CoA N-acyltransferases (Nat)"/>
    <property type="match status" value="1"/>
</dbReference>
<evidence type="ECO:0000256" key="1">
    <source>
        <dbReference type="ARBA" id="ARBA00022679"/>
    </source>
</evidence>
<dbReference type="Proteomes" id="UP000023430">
    <property type="component" value="Unassembled WGS sequence"/>
</dbReference>
<feature type="domain" description="N-acetyltransferase" evidence="3">
    <location>
        <begin position="4"/>
        <end position="150"/>
    </location>
</feature>
<keyword evidence="2" id="KW-0012">Acyltransferase</keyword>
<dbReference type="PROSITE" id="PS51186">
    <property type="entry name" value="GNAT"/>
    <property type="match status" value="1"/>
</dbReference>
<proteinExistence type="predicted"/>
<reference evidence="4 5" key="1">
    <citation type="submission" date="2014-01" db="EMBL/GenBank/DDBJ databases">
        <title>Roseivivax isoporae LMG 25204 Genome Sequencing.</title>
        <authorList>
            <person name="Lai Q."/>
            <person name="Li G."/>
            <person name="Shao Z."/>
        </authorList>
    </citation>
    <scope>NUCLEOTIDE SEQUENCE [LARGE SCALE GENOMIC DNA]</scope>
    <source>
        <strain evidence="4 5">LMG 25204</strain>
    </source>
</reference>
<keyword evidence="5" id="KW-1185">Reference proteome</keyword>
<dbReference type="EMBL" id="JAME01000024">
    <property type="protein sequence ID" value="ETX27965.1"/>
    <property type="molecule type" value="Genomic_DNA"/>
</dbReference>
<accession>X7F591</accession>
<dbReference type="CDD" id="cd04301">
    <property type="entry name" value="NAT_SF"/>
    <property type="match status" value="1"/>
</dbReference>